<dbReference type="InterPro" id="IPR036322">
    <property type="entry name" value="WD40_repeat_dom_sf"/>
</dbReference>
<dbReference type="Gene3D" id="2.130.10.10">
    <property type="entry name" value="YVTN repeat-like/Quinoprotein amine dehydrogenase"/>
    <property type="match status" value="1"/>
</dbReference>
<dbReference type="PANTHER" id="PTHR15169">
    <property type="entry name" value="DAMAGE-SPECIFIC DNA BINDING PROTEIN 2"/>
    <property type="match status" value="1"/>
</dbReference>
<dbReference type="PROSITE" id="PS50082">
    <property type="entry name" value="WD_REPEATS_2"/>
    <property type="match status" value="2"/>
</dbReference>
<dbReference type="Proteomes" id="UP000028924">
    <property type="component" value="Unassembled WGS sequence"/>
</dbReference>
<dbReference type="SMART" id="SM00320">
    <property type="entry name" value="WD40"/>
    <property type="match status" value="5"/>
</dbReference>
<accession>A0A087SI56</accession>
<evidence type="ECO:0000256" key="9">
    <source>
        <dbReference type="ARBA" id="ARBA00023242"/>
    </source>
</evidence>
<dbReference type="OrthoDB" id="9890280at2759"/>
<dbReference type="Pfam" id="PF00400">
    <property type="entry name" value="WD40"/>
    <property type="match status" value="3"/>
</dbReference>
<evidence type="ECO:0000313" key="17">
    <source>
        <dbReference type="Proteomes" id="UP000279271"/>
    </source>
</evidence>
<evidence type="ECO:0000313" key="15">
    <source>
        <dbReference type="EMBL" id="RMZ55019.1"/>
    </source>
</evidence>
<evidence type="ECO:0000256" key="12">
    <source>
        <dbReference type="SAM" id="MobiDB-lite"/>
    </source>
</evidence>
<evidence type="ECO:0000256" key="3">
    <source>
        <dbReference type="ARBA" id="ARBA00022574"/>
    </source>
</evidence>
<evidence type="ECO:0000256" key="4">
    <source>
        <dbReference type="ARBA" id="ARBA00022737"/>
    </source>
</evidence>
<feature type="compositionally biased region" description="Basic and acidic residues" evidence="12">
    <location>
        <begin position="530"/>
        <end position="539"/>
    </location>
</feature>
<dbReference type="Proteomes" id="UP000279271">
    <property type="component" value="Unassembled WGS sequence"/>
</dbReference>
<dbReference type="InterPro" id="IPR001680">
    <property type="entry name" value="WD40_rpt"/>
</dbReference>
<dbReference type="PROSITE" id="PS50158">
    <property type="entry name" value="ZF_CCHC"/>
    <property type="match status" value="1"/>
</dbReference>
<dbReference type="InterPro" id="IPR033312">
    <property type="entry name" value="DDB2"/>
</dbReference>
<feature type="region of interest" description="Disordered" evidence="12">
    <location>
        <begin position="513"/>
        <end position="553"/>
    </location>
</feature>
<keyword evidence="10" id="KW-0863">Zinc-finger</keyword>
<keyword evidence="16" id="KW-1185">Reference proteome</keyword>
<dbReference type="PROSITE" id="PS50294">
    <property type="entry name" value="WD_REPEATS_REGION"/>
    <property type="match status" value="2"/>
</dbReference>
<dbReference type="STRING" id="3075.A0A087SI56"/>
<reference evidence="14 16" key="1">
    <citation type="journal article" date="2014" name="BMC Genomics">
        <title>Oil accumulation mechanisms of the oleaginous microalga Chlorella protothecoides revealed through its genome, transcriptomes, and proteomes.</title>
        <authorList>
            <person name="Gao C."/>
            <person name="Wang Y."/>
            <person name="Shen Y."/>
            <person name="Yan D."/>
            <person name="He X."/>
            <person name="Dai J."/>
            <person name="Wu Q."/>
        </authorList>
    </citation>
    <scope>NUCLEOTIDE SEQUENCE [LARGE SCALE GENOMIC DNA]</scope>
    <source>
        <strain evidence="14 16">0710</strain>
    </source>
</reference>
<comment type="subcellular location">
    <subcellularLocation>
        <location evidence="1">Nucleus</location>
    </subcellularLocation>
</comment>
<gene>
    <name evidence="15" type="ORF">APUTEX25_005645</name>
    <name evidence="14" type="ORF">F751_3019</name>
</gene>
<evidence type="ECO:0000256" key="5">
    <source>
        <dbReference type="ARBA" id="ARBA00022763"/>
    </source>
</evidence>
<evidence type="ECO:0000256" key="6">
    <source>
        <dbReference type="ARBA" id="ARBA00022786"/>
    </source>
</evidence>
<dbReference type="eggNOG" id="KOG4328">
    <property type="taxonomic scope" value="Eukaryota"/>
</dbReference>
<dbReference type="InterPro" id="IPR015943">
    <property type="entry name" value="WD40/YVTN_repeat-like_dom_sf"/>
</dbReference>
<evidence type="ECO:0000256" key="11">
    <source>
        <dbReference type="PROSITE-ProRule" id="PRU00221"/>
    </source>
</evidence>
<dbReference type="RefSeq" id="XP_011398305.1">
    <property type="nucleotide sequence ID" value="XM_011400003.1"/>
</dbReference>
<name>A0A087SI56_AUXPR</name>
<keyword evidence="10" id="KW-0479">Metal-binding</keyword>
<keyword evidence="3 11" id="KW-0853">WD repeat</keyword>
<keyword evidence="4" id="KW-0677">Repeat</keyword>
<feature type="compositionally biased region" description="Acidic residues" evidence="12">
    <location>
        <begin position="28"/>
        <end position="41"/>
    </location>
</feature>
<evidence type="ECO:0000256" key="2">
    <source>
        <dbReference type="ARBA" id="ARBA00005434"/>
    </source>
</evidence>
<feature type="domain" description="CCHC-type" evidence="13">
    <location>
        <begin position="67"/>
        <end position="81"/>
    </location>
</feature>
<dbReference type="GO" id="GO:0008270">
    <property type="term" value="F:zinc ion binding"/>
    <property type="evidence" value="ECO:0007669"/>
    <property type="project" value="UniProtKB-KW"/>
</dbReference>
<evidence type="ECO:0000313" key="16">
    <source>
        <dbReference type="Proteomes" id="UP000028924"/>
    </source>
</evidence>
<evidence type="ECO:0000256" key="8">
    <source>
        <dbReference type="ARBA" id="ARBA00023204"/>
    </source>
</evidence>
<organism evidence="14 16">
    <name type="scientific">Auxenochlorella protothecoides</name>
    <name type="common">Green microalga</name>
    <name type="synonym">Chlorella protothecoides</name>
    <dbReference type="NCBI Taxonomy" id="3075"/>
    <lineage>
        <taxon>Eukaryota</taxon>
        <taxon>Viridiplantae</taxon>
        <taxon>Chlorophyta</taxon>
        <taxon>core chlorophytes</taxon>
        <taxon>Trebouxiophyceae</taxon>
        <taxon>Chlorellales</taxon>
        <taxon>Chlorellaceae</taxon>
        <taxon>Auxenochlorella</taxon>
    </lineage>
</organism>
<dbReference type="EMBL" id="KL662117">
    <property type="protein sequence ID" value="KFM25410.1"/>
    <property type="molecule type" value="Genomic_DNA"/>
</dbReference>
<dbReference type="GeneID" id="23614410"/>
<dbReference type="PANTHER" id="PTHR15169:SF0">
    <property type="entry name" value="DNA DAMAGE-BINDING PROTEIN 2"/>
    <property type="match status" value="1"/>
</dbReference>
<keyword evidence="5" id="KW-0227">DNA damage</keyword>
<dbReference type="GO" id="GO:0009411">
    <property type="term" value="P:response to UV"/>
    <property type="evidence" value="ECO:0007669"/>
    <property type="project" value="TreeGrafter"/>
</dbReference>
<evidence type="ECO:0000256" key="7">
    <source>
        <dbReference type="ARBA" id="ARBA00023125"/>
    </source>
</evidence>
<dbReference type="KEGG" id="apro:F751_3019"/>
<evidence type="ECO:0000256" key="1">
    <source>
        <dbReference type="ARBA" id="ARBA00004123"/>
    </source>
</evidence>
<reference evidence="15" key="3">
    <citation type="submission" date="2018-10" db="EMBL/GenBank/DDBJ databases">
        <authorList>
            <person name="Hovde B."/>
            <person name="Zhang X."/>
        </authorList>
    </citation>
    <scope>NUCLEOTIDE SEQUENCE [LARGE SCALE GENOMIC DNA]</scope>
    <source>
        <strain evidence="15">UTEX 25</strain>
    </source>
</reference>
<dbReference type="GO" id="GO:0003684">
    <property type="term" value="F:damaged DNA binding"/>
    <property type="evidence" value="ECO:0007669"/>
    <property type="project" value="InterPro"/>
</dbReference>
<keyword evidence="6" id="KW-0833">Ubl conjugation pathway</keyword>
<sequence>MSRRELQFLDAQDEDDASSSQSGSPSASEDETGYPSSDDDSPAVCGKKGHCAGFIGARYFDCPNKPCYLCGQSGHSTMTCPFRIDPGHGCSAAPGSNPTDGVQWEVLRREQGAAGAAAPGLPPQRKRWQVESAVLRLHDRRVVCLEFHPRNQNIVLSGSKGGRIAVWDMEKVYERTVYRSINFWLTSALKFAPGSDGLACATCSYDSTVKIFDVETGAATTLHTATPREWRGPVEEDGSWITQMAMDVMQGGIVVAGDNKGMLYFCDPRHSSAFATMQAHKKGTKVQLERVQSVAGNPVDANLLLTAGNDYAARLLDLRVLGGKQEAGAEVPRAELASLQHSKVINAAYFSPITGRKILTTSQDNRLRVWDYVYTSDQEPDRMIVHSNNFNRYLTPFRAEWDPKDLTERLIVCGRYISEDFGGVALHPVDLLDASTGELVSELVDPNLTTISPVNKLHPNQELIVSGNSRSLFVWRPAPDGELVRDIGLTASNSISDQLSLAAAAGYTFFDADESETPKKKAKFATGAPKTDDAGESTKKKPPRKRKKDEEGP</sequence>
<keyword evidence="9" id="KW-0539">Nucleus</keyword>
<dbReference type="InterPro" id="IPR001878">
    <property type="entry name" value="Znf_CCHC"/>
</dbReference>
<keyword evidence="10" id="KW-0862">Zinc</keyword>
<feature type="repeat" description="WD" evidence="11">
    <location>
        <begin position="135"/>
        <end position="170"/>
    </location>
</feature>
<feature type="region of interest" description="Disordered" evidence="12">
    <location>
        <begin position="1"/>
        <end position="42"/>
    </location>
</feature>
<dbReference type="AlphaFoldDB" id="A0A087SI56"/>
<dbReference type="EMBL" id="QOKY01000171">
    <property type="protein sequence ID" value="RMZ55019.1"/>
    <property type="molecule type" value="Genomic_DNA"/>
</dbReference>
<dbReference type="GO" id="GO:0080008">
    <property type="term" value="C:Cul4-RING E3 ubiquitin ligase complex"/>
    <property type="evidence" value="ECO:0007669"/>
    <property type="project" value="InterPro"/>
</dbReference>
<dbReference type="GO" id="GO:0006281">
    <property type="term" value="P:DNA repair"/>
    <property type="evidence" value="ECO:0007669"/>
    <property type="project" value="UniProtKB-KW"/>
</dbReference>
<keyword evidence="8" id="KW-0234">DNA repair</keyword>
<feature type="repeat" description="WD" evidence="11">
    <location>
        <begin position="338"/>
        <end position="371"/>
    </location>
</feature>
<evidence type="ECO:0000259" key="13">
    <source>
        <dbReference type="PROSITE" id="PS50158"/>
    </source>
</evidence>
<comment type="similarity">
    <text evidence="2">Belongs to the WD repeat DDB2/WDR76 family.</text>
</comment>
<reference evidence="15" key="4">
    <citation type="submission" date="2018-11" db="EMBL/GenBank/DDBJ databases">
        <title>Characterization of plant carbon substrate utilization by Auxenochlorella protothecoides.</title>
        <authorList>
            <person name="Vogler B.W."/>
            <person name="Starkenburg S.R."/>
            <person name="Sudasinghe N."/>
            <person name="Schambach J.Y."/>
            <person name="Rollin J.A."/>
            <person name="Pattathil S."/>
            <person name="Barry A.N."/>
        </authorList>
    </citation>
    <scope>NUCLEOTIDE SEQUENCE [LARGE SCALE GENOMIC DNA]</scope>
    <source>
        <strain evidence="15">UTEX 25</strain>
    </source>
</reference>
<reference evidence="17" key="2">
    <citation type="journal article" date="2018" name="Algal Res.">
        <title>Characterization of plant carbon substrate utilization by Auxenochlorella protothecoides.</title>
        <authorList>
            <person name="Vogler B.W."/>
            <person name="Starkenburg S.R."/>
            <person name="Sudasinghe N."/>
            <person name="Schambach J.Y."/>
            <person name="Rollin J.A."/>
            <person name="Pattathil S."/>
            <person name="Barry A.N."/>
        </authorList>
    </citation>
    <scope>NUCLEOTIDE SEQUENCE [LARGE SCALE GENOMIC DNA]</scope>
    <source>
        <strain evidence="17">UTEX 25</strain>
    </source>
</reference>
<keyword evidence="7 14" id="KW-0238">DNA-binding</keyword>
<proteinExistence type="inferred from homology"/>
<dbReference type="SUPFAM" id="SSF50978">
    <property type="entry name" value="WD40 repeat-like"/>
    <property type="match status" value="1"/>
</dbReference>
<dbReference type="GO" id="GO:0005634">
    <property type="term" value="C:nucleus"/>
    <property type="evidence" value="ECO:0007669"/>
    <property type="project" value="UniProtKB-SubCell"/>
</dbReference>
<evidence type="ECO:0000256" key="10">
    <source>
        <dbReference type="PROSITE-ProRule" id="PRU00047"/>
    </source>
</evidence>
<feature type="compositionally biased region" description="Low complexity" evidence="12">
    <location>
        <begin position="18"/>
        <end position="27"/>
    </location>
</feature>
<evidence type="ECO:0000313" key="14">
    <source>
        <dbReference type="EMBL" id="KFM25410.1"/>
    </source>
</evidence>
<protein>
    <submittedName>
        <fullName evidence="14">Protein DAMAGED DNA-BINDING 2</fullName>
    </submittedName>
</protein>